<evidence type="ECO:0000313" key="2">
    <source>
        <dbReference type="EMBL" id="KAL0165304.1"/>
    </source>
</evidence>
<dbReference type="Proteomes" id="UP001529510">
    <property type="component" value="Unassembled WGS sequence"/>
</dbReference>
<evidence type="ECO:0000256" key="1">
    <source>
        <dbReference type="SAM" id="MobiDB-lite"/>
    </source>
</evidence>
<accession>A0ABD0NTS4</accession>
<protein>
    <submittedName>
        <fullName evidence="2">Uncharacterized protein</fullName>
    </submittedName>
</protein>
<dbReference type="AlphaFoldDB" id="A0ABD0NTS4"/>
<reference evidence="2 3" key="1">
    <citation type="submission" date="2024-05" db="EMBL/GenBank/DDBJ databases">
        <title>Genome sequencing and assembly of Indian major carp, Cirrhinus mrigala (Hamilton, 1822).</title>
        <authorList>
            <person name="Mohindra V."/>
            <person name="Chowdhury L.M."/>
            <person name="Lal K."/>
            <person name="Jena J.K."/>
        </authorList>
    </citation>
    <scope>NUCLEOTIDE SEQUENCE [LARGE SCALE GENOMIC DNA]</scope>
    <source>
        <strain evidence="2">CM1030</strain>
        <tissue evidence="2">Blood</tissue>
    </source>
</reference>
<proteinExistence type="predicted"/>
<keyword evidence="3" id="KW-1185">Reference proteome</keyword>
<dbReference type="PANTHER" id="PTHR43979:SF1">
    <property type="entry name" value="PRE-MRNA-PROCESSING FACTOR 17"/>
    <property type="match status" value="1"/>
</dbReference>
<sequence>DEQKELDEITAKRQKRGKNEEEAPAEEKTILHIKDAYDYQGRSYLHIPQDVGVNLRSADIPEKCYLPKKQLHVWTGHTK</sequence>
<feature type="region of interest" description="Disordered" evidence="1">
    <location>
        <begin position="1"/>
        <end position="27"/>
    </location>
</feature>
<gene>
    <name evidence="2" type="ORF">M9458_041057</name>
</gene>
<name>A0ABD0NTS4_CIRMR</name>
<comment type="caution">
    <text evidence="2">The sequence shown here is derived from an EMBL/GenBank/DDBJ whole genome shotgun (WGS) entry which is preliminary data.</text>
</comment>
<feature type="non-terminal residue" evidence="2">
    <location>
        <position position="1"/>
    </location>
</feature>
<dbReference type="InterPro" id="IPR032847">
    <property type="entry name" value="PRPF17"/>
</dbReference>
<dbReference type="PANTHER" id="PTHR43979">
    <property type="entry name" value="PRE-MRNA-PROCESSING FACTOR 17"/>
    <property type="match status" value="1"/>
</dbReference>
<dbReference type="EMBL" id="JAMKFB020000020">
    <property type="protein sequence ID" value="KAL0165304.1"/>
    <property type="molecule type" value="Genomic_DNA"/>
</dbReference>
<feature type="non-terminal residue" evidence="2">
    <location>
        <position position="79"/>
    </location>
</feature>
<evidence type="ECO:0000313" key="3">
    <source>
        <dbReference type="Proteomes" id="UP001529510"/>
    </source>
</evidence>
<organism evidence="2 3">
    <name type="scientific">Cirrhinus mrigala</name>
    <name type="common">Mrigala</name>
    <dbReference type="NCBI Taxonomy" id="683832"/>
    <lineage>
        <taxon>Eukaryota</taxon>
        <taxon>Metazoa</taxon>
        <taxon>Chordata</taxon>
        <taxon>Craniata</taxon>
        <taxon>Vertebrata</taxon>
        <taxon>Euteleostomi</taxon>
        <taxon>Actinopterygii</taxon>
        <taxon>Neopterygii</taxon>
        <taxon>Teleostei</taxon>
        <taxon>Ostariophysi</taxon>
        <taxon>Cypriniformes</taxon>
        <taxon>Cyprinidae</taxon>
        <taxon>Labeoninae</taxon>
        <taxon>Labeonini</taxon>
        <taxon>Cirrhinus</taxon>
    </lineage>
</organism>